<evidence type="ECO:0000313" key="1">
    <source>
        <dbReference type="EMBL" id="MEQ2255506.1"/>
    </source>
</evidence>
<organism evidence="1 2">
    <name type="scientific">Ilyodon furcidens</name>
    <name type="common">goldbreast splitfin</name>
    <dbReference type="NCBI Taxonomy" id="33524"/>
    <lineage>
        <taxon>Eukaryota</taxon>
        <taxon>Metazoa</taxon>
        <taxon>Chordata</taxon>
        <taxon>Craniata</taxon>
        <taxon>Vertebrata</taxon>
        <taxon>Euteleostomi</taxon>
        <taxon>Actinopterygii</taxon>
        <taxon>Neopterygii</taxon>
        <taxon>Teleostei</taxon>
        <taxon>Neoteleostei</taxon>
        <taxon>Acanthomorphata</taxon>
        <taxon>Ovalentaria</taxon>
        <taxon>Atherinomorphae</taxon>
        <taxon>Cyprinodontiformes</taxon>
        <taxon>Goodeidae</taxon>
        <taxon>Ilyodon</taxon>
    </lineage>
</organism>
<keyword evidence="2" id="KW-1185">Reference proteome</keyword>
<comment type="caution">
    <text evidence="1">The sequence shown here is derived from an EMBL/GenBank/DDBJ whole genome shotgun (WGS) entry which is preliminary data.</text>
</comment>
<dbReference type="EMBL" id="JAHRIQ010105498">
    <property type="protein sequence ID" value="MEQ2255506.1"/>
    <property type="molecule type" value="Genomic_DNA"/>
</dbReference>
<dbReference type="Proteomes" id="UP001482620">
    <property type="component" value="Unassembled WGS sequence"/>
</dbReference>
<protein>
    <submittedName>
        <fullName evidence="1">Uncharacterized protein</fullName>
    </submittedName>
</protein>
<accession>A0ABV0VEA9</accession>
<sequence>MKFINKHNSKNLQLGKQNQQYRHICHLQTIISPVNNGPSGLSMIRTIFVILYDFESCQTARTLVLLRLQDLQQVLPRRSRKLWTQRANSEVRWIIKCFIPSKMCK</sequence>
<reference evidence="1 2" key="1">
    <citation type="submission" date="2021-06" db="EMBL/GenBank/DDBJ databases">
        <authorList>
            <person name="Palmer J.M."/>
        </authorList>
    </citation>
    <scope>NUCLEOTIDE SEQUENCE [LARGE SCALE GENOMIC DNA]</scope>
    <source>
        <strain evidence="2">if_2019</strain>
        <tissue evidence="1">Muscle</tissue>
    </source>
</reference>
<evidence type="ECO:0000313" key="2">
    <source>
        <dbReference type="Proteomes" id="UP001482620"/>
    </source>
</evidence>
<proteinExistence type="predicted"/>
<name>A0ABV0VEA9_9TELE</name>
<gene>
    <name evidence="1" type="ORF">ILYODFUR_014536</name>
</gene>